<gene>
    <name evidence="7" type="ORF">F8154_11840</name>
</gene>
<dbReference type="CDD" id="cd06171">
    <property type="entry name" value="Sigma70_r4"/>
    <property type="match status" value="1"/>
</dbReference>
<dbReference type="GO" id="GO:0006352">
    <property type="term" value="P:DNA-templated transcription initiation"/>
    <property type="evidence" value="ECO:0007669"/>
    <property type="project" value="InterPro"/>
</dbReference>
<dbReference type="Gene3D" id="1.10.1740.10">
    <property type="match status" value="1"/>
</dbReference>
<organism evidence="7 8">
    <name type="scientific">Alkaliphilus pronyensis</name>
    <dbReference type="NCBI Taxonomy" id="1482732"/>
    <lineage>
        <taxon>Bacteria</taxon>
        <taxon>Bacillati</taxon>
        <taxon>Bacillota</taxon>
        <taxon>Clostridia</taxon>
        <taxon>Peptostreptococcales</taxon>
        <taxon>Natronincolaceae</taxon>
        <taxon>Alkaliphilus</taxon>
    </lineage>
</organism>
<dbReference type="InterPro" id="IPR039425">
    <property type="entry name" value="RNA_pol_sigma-70-like"/>
</dbReference>
<dbReference type="InterPro" id="IPR013324">
    <property type="entry name" value="RNA_pol_sigma_r3/r4-like"/>
</dbReference>
<evidence type="ECO:0000259" key="5">
    <source>
        <dbReference type="Pfam" id="PF04542"/>
    </source>
</evidence>
<dbReference type="SUPFAM" id="SSF88946">
    <property type="entry name" value="Sigma2 domain of RNA polymerase sigma factors"/>
    <property type="match status" value="1"/>
</dbReference>
<evidence type="ECO:0000256" key="3">
    <source>
        <dbReference type="ARBA" id="ARBA00023082"/>
    </source>
</evidence>
<keyword evidence="2" id="KW-0805">Transcription regulation</keyword>
<dbReference type="NCBIfam" id="TIGR02937">
    <property type="entry name" value="sigma70-ECF"/>
    <property type="match status" value="1"/>
</dbReference>
<dbReference type="PANTHER" id="PTHR43133">
    <property type="entry name" value="RNA POLYMERASE ECF-TYPE SIGMA FACTO"/>
    <property type="match status" value="1"/>
</dbReference>
<dbReference type="InterPro" id="IPR007627">
    <property type="entry name" value="RNA_pol_sigma70_r2"/>
</dbReference>
<protein>
    <submittedName>
        <fullName evidence="7">Sigma-70 family RNA polymerase sigma factor</fullName>
    </submittedName>
</protein>
<dbReference type="PANTHER" id="PTHR43133:SF51">
    <property type="entry name" value="RNA POLYMERASE SIGMA FACTOR"/>
    <property type="match status" value="1"/>
</dbReference>
<dbReference type="Pfam" id="PF08281">
    <property type="entry name" value="Sigma70_r4_2"/>
    <property type="match status" value="1"/>
</dbReference>
<keyword evidence="8" id="KW-1185">Reference proteome</keyword>
<evidence type="ECO:0000313" key="8">
    <source>
        <dbReference type="Proteomes" id="UP000432715"/>
    </source>
</evidence>
<keyword evidence="3" id="KW-0731">Sigma factor</keyword>
<comment type="caution">
    <text evidence="7">The sequence shown here is derived from an EMBL/GenBank/DDBJ whole genome shotgun (WGS) entry which is preliminary data.</text>
</comment>
<dbReference type="AlphaFoldDB" id="A0A6I0F2U7"/>
<dbReference type="GO" id="GO:0016987">
    <property type="term" value="F:sigma factor activity"/>
    <property type="evidence" value="ECO:0007669"/>
    <property type="project" value="UniProtKB-KW"/>
</dbReference>
<keyword evidence="4" id="KW-0804">Transcription</keyword>
<dbReference type="InterPro" id="IPR014284">
    <property type="entry name" value="RNA_pol_sigma-70_dom"/>
</dbReference>
<dbReference type="EMBL" id="WBZC01000048">
    <property type="protein sequence ID" value="KAB3532430.1"/>
    <property type="molecule type" value="Genomic_DNA"/>
</dbReference>
<reference evidence="7 8" key="1">
    <citation type="submission" date="2019-10" db="EMBL/GenBank/DDBJ databases">
        <title>Alkaliphilus serpentinus sp. nov. and Alkaliphilus pronyensis sp. nov., two novel anaerobic alkaliphilic species isolated from the serpentinized-hosted hydrothermal field of the Prony Bay (New Caledonia).</title>
        <authorList>
            <person name="Postec A."/>
        </authorList>
    </citation>
    <scope>NUCLEOTIDE SEQUENCE [LARGE SCALE GENOMIC DNA]</scope>
    <source>
        <strain evidence="7 8">LacV</strain>
    </source>
</reference>
<name>A0A6I0F2U7_9FIRM</name>
<evidence type="ECO:0000256" key="2">
    <source>
        <dbReference type="ARBA" id="ARBA00023015"/>
    </source>
</evidence>
<evidence type="ECO:0000256" key="1">
    <source>
        <dbReference type="ARBA" id="ARBA00010641"/>
    </source>
</evidence>
<evidence type="ECO:0000256" key="4">
    <source>
        <dbReference type="ARBA" id="ARBA00023163"/>
    </source>
</evidence>
<dbReference type="InterPro" id="IPR013249">
    <property type="entry name" value="RNA_pol_sigma70_r4_t2"/>
</dbReference>
<dbReference type="InterPro" id="IPR013325">
    <property type="entry name" value="RNA_pol_sigma_r2"/>
</dbReference>
<dbReference type="SUPFAM" id="SSF88659">
    <property type="entry name" value="Sigma3 and sigma4 domains of RNA polymerase sigma factors"/>
    <property type="match status" value="1"/>
</dbReference>
<proteinExistence type="inferred from homology"/>
<sequence length="201" mass="23466">MEVVKEVVNLSQSDWEIVQRIIKGESESFGEIVTRYKKSVFSLCYRMVKNNEEAEDLSQEIFIKAYNNLKKYNPQYKFSTWILKIATNTTIDSLRKKKIETMPLEEEISSKSETASAEVIYFHQQNKTAIESAIEGLPIEYRTLIILFHQHGLSYKEISESTNLPMSKVKNRIHRARNILKDSLKDVKEEEAQWTAKQVQI</sequence>
<dbReference type="GO" id="GO:0003677">
    <property type="term" value="F:DNA binding"/>
    <property type="evidence" value="ECO:0007669"/>
    <property type="project" value="InterPro"/>
</dbReference>
<dbReference type="Pfam" id="PF04542">
    <property type="entry name" value="Sigma70_r2"/>
    <property type="match status" value="1"/>
</dbReference>
<feature type="domain" description="RNA polymerase sigma-70 region 2" evidence="5">
    <location>
        <begin position="32"/>
        <end position="98"/>
    </location>
</feature>
<comment type="similarity">
    <text evidence="1">Belongs to the sigma-70 factor family. ECF subfamily.</text>
</comment>
<dbReference type="Proteomes" id="UP000432715">
    <property type="component" value="Unassembled WGS sequence"/>
</dbReference>
<evidence type="ECO:0000313" key="7">
    <source>
        <dbReference type="EMBL" id="KAB3532430.1"/>
    </source>
</evidence>
<accession>A0A6I0F2U7</accession>
<dbReference type="Gene3D" id="1.10.10.10">
    <property type="entry name" value="Winged helix-like DNA-binding domain superfamily/Winged helix DNA-binding domain"/>
    <property type="match status" value="1"/>
</dbReference>
<dbReference type="InterPro" id="IPR036388">
    <property type="entry name" value="WH-like_DNA-bd_sf"/>
</dbReference>
<feature type="domain" description="RNA polymerase sigma factor 70 region 4 type 2" evidence="6">
    <location>
        <begin position="129"/>
        <end position="178"/>
    </location>
</feature>
<dbReference type="OrthoDB" id="9784984at2"/>
<evidence type="ECO:0000259" key="6">
    <source>
        <dbReference type="Pfam" id="PF08281"/>
    </source>
</evidence>